<accession>A0A0M9FT40</accession>
<protein>
    <submittedName>
        <fullName evidence="1">Uncharacterized protein</fullName>
    </submittedName>
</protein>
<dbReference type="RefSeq" id="XP_015653866.1">
    <property type="nucleotide sequence ID" value="XM_015807784.1"/>
</dbReference>
<dbReference type="VEuPathDB" id="TriTrypDB:LpyrH10_25_1930"/>
<dbReference type="Proteomes" id="UP000037923">
    <property type="component" value="Unassembled WGS sequence"/>
</dbReference>
<dbReference type="EMBL" id="LGTL01000025">
    <property type="protein sequence ID" value="KPA75427.1"/>
    <property type="molecule type" value="Genomic_DNA"/>
</dbReference>
<dbReference type="GeneID" id="26908979"/>
<evidence type="ECO:0000313" key="2">
    <source>
        <dbReference type="Proteomes" id="UP000037923"/>
    </source>
</evidence>
<comment type="caution">
    <text evidence="1">The sequence shown here is derived from an EMBL/GenBank/DDBJ whole genome shotgun (WGS) entry which is preliminary data.</text>
</comment>
<name>A0A0M9FT40_LEPPY</name>
<gene>
    <name evidence="1" type="ORF">ABB37_08695</name>
</gene>
<reference evidence="1 2" key="1">
    <citation type="submission" date="2015-07" db="EMBL/GenBank/DDBJ databases">
        <title>High-quality genome of monoxenous trypanosomatid Leptomonas pyrrhocoris.</title>
        <authorList>
            <person name="Flegontov P."/>
            <person name="Butenko A."/>
            <person name="Firsov S."/>
            <person name="Vlcek C."/>
            <person name="Logacheva M.D."/>
            <person name="Field M."/>
            <person name="Filatov D."/>
            <person name="Flegontova O."/>
            <person name="Gerasimov E."/>
            <person name="Jackson A.P."/>
            <person name="Kelly S."/>
            <person name="Opperdoes F."/>
            <person name="O'Reilly A."/>
            <person name="Votypka J."/>
            <person name="Yurchenko V."/>
            <person name="Lukes J."/>
        </authorList>
    </citation>
    <scope>NUCLEOTIDE SEQUENCE [LARGE SCALE GENOMIC DNA]</scope>
    <source>
        <strain evidence="1">H10</strain>
    </source>
</reference>
<proteinExistence type="predicted"/>
<organism evidence="1 2">
    <name type="scientific">Leptomonas pyrrhocoris</name>
    <name type="common">Firebug parasite</name>
    <dbReference type="NCBI Taxonomy" id="157538"/>
    <lineage>
        <taxon>Eukaryota</taxon>
        <taxon>Discoba</taxon>
        <taxon>Euglenozoa</taxon>
        <taxon>Kinetoplastea</taxon>
        <taxon>Metakinetoplastina</taxon>
        <taxon>Trypanosomatida</taxon>
        <taxon>Trypanosomatidae</taxon>
        <taxon>Leishmaniinae</taxon>
        <taxon>Leptomonas</taxon>
    </lineage>
</organism>
<dbReference type="OrthoDB" id="262658at2759"/>
<keyword evidence="2" id="KW-1185">Reference proteome</keyword>
<dbReference type="AlphaFoldDB" id="A0A0M9FT40"/>
<evidence type="ECO:0000313" key="1">
    <source>
        <dbReference type="EMBL" id="KPA75427.1"/>
    </source>
</evidence>
<dbReference type="OMA" id="NWLVFRR"/>
<sequence length="282" mass="32970">MMLSSNELNVLLRDERAWRRAAQKPTGEDCNGAASTSSREANWLIFRRGTSDNAFSLRFSNSLRAELLTDGLNTTSSLARSTLPRKRWDTSVRCATDGAVADPLQQLLARNLHRRRSPPKQVQPPTRSVSALRARERRRAMQRVNEEFVELERQDRREIAAACRTHWRALTAAFFHEAMNMLLLTELNDRRILFRAWQEGKDMLSSAMLFEQECLTGMTRRHFKQHCHFIHTEALVRSRILNDEKECRDLLERYAYVEFLRTLEAEIAVCKRQELRLLRRIT</sequence>